<sequence length="221" mass="25483">MEVYEDDGPWMWVAFATNCRLIVTFIIGPRKQYVADELVKLTADCLSETIPVYVTDGLDFYKVALLNQYGVRIEYPKTGKRGRPKNPEIVPPEDLKYAQVVKKRKGGKLQKVVRKVIFGEDIEQKEISTNLIERQNLTFRQDNNRVSRKTIGFSKVVKGLVNQMKLYCTHFNFCREHGGLKYKDEKGVECKNTPAKECGITDSKWTLRDLLTFKCFKTSVV</sequence>
<reference evidence="1 2" key="1">
    <citation type="submission" date="2014-07" db="EMBL/GenBank/DDBJ databases">
        <title>Methanogenic archaea and the global carbon cycle.</title>
        <authorList>
            <person name="Henriksen J.R."/>
            <person name="Luke J."/>
            <person name="Reinhart S."/>
            <person name="Benedict M.N."/>
            <person name="Youngblut N.D."/>
            <person name="Metcalf M.E."/>
            <person name="Whitaker R.J."/>
            <person name="Metcalf W.W."/>
        </authorList>
    </citation>
    <scope>NUCLEOTIDE SEQUENCE [LARGE SCALE GENOMIC DNA]</scope>
    <source>
        <strain evidence="1 2">Z-7289</strain>
    </source>
</reference>
<dbReference type="AlphaFoldDB" id="A0A0E3S451"/>
<name>A0A0E3S451_9EURY</name>
<keyword evidence="2" id="KW-1185">Reference proteome</keyword>
<gene>
    <name evidence="1" type="ORF">MSLAZ_1750</name>
</gene>
<proteinExistence type="predicted"/>
<organism evidence="1 2">
    <name type="scientific">Methanosarcina lacustris Z-7289</name>
    <dbReference type="NCBI Taxonomy" id="1434111"/>
    <lineage>
        <taxon>Archaea</taxon>
        <taxon>Methanobacteriati</taxon>
        <taxon>Methanobacteriota</taxon>
        <taxon>Stenosarchaea group</taxon>
        <taxon>Methanomicrobia</taxon>
        <taxon>Methanosarcinales</taxon>
        <taxon>Methanosarcinaceae</taxon>
        <taxon>Methanosarcina</taxon>
    </lineage>
</organism>
<dbReference type="Proteomes" id="UP000033072">
    <property type="component" value="Chromosome"/>
</dbReference>
<evidence type="ECO:0000313" key="2">
    <source>
        <dbReference type="Proteomes" id="UP000033072"/>
    </source>
</evidence>
<evidence type="ECO:0000313" key="1">
    <source>
        <dbReference type="EMBL" id="AKB75011.1"/>
    </source>
</evidence>
<dbReference type="PATRIC" id="fig|1434111.4.peg.2291"/>
<dbReference type="EMBL" id="CP009515">
    <property type="protein sequence ID" value="AKB75011.1"/>
    <property type="molecule type" value="Genomic_DNA"/>
</dbReference>
<dbReference type="HOGENOM" id="CLU_054009_2_0_2"/>
<accession>A0A0E3S451</accession>
<protein>
    <recommendedName>
        <fullName evidence="3">Mobile element protein</fullName>
    </recommendedName>
</protein>
<dbReference type="STRING" id="1434111.MSLAZ_1750"/>
<evidence type="ECO:0008006" key="3">
    <source>
        <dbReference type="Google" id="ProtNLM"/>
    </source>
</evidence>
<dbReference type="KEGG" id="mls:MSLAZ_1750"/>